<evidence type="ECO:0000313" key="6">
    <source>
        <dbReference type="Proteomes" id="UP000254084"/>
    </source>
</evidence>
<dbReference type="EMBL" id="RHRS01000047">
    <property type="protein sequence ID" value="RRW32756.1"/>
    <property type="molecule type" value="Genomic_DNA"/>
</dbReference>
<evidence type="ECO:0000256" key="1">
    <source>
        <dbReference type="SAM" id="MobiDB-lite"/>
    </source>
</evidence>
<reference evidence="5 6" key="1">
    <citation type="submission" date="2018-06" db="EMBL/GenBank/DDBJ databases">
        <authorList>
            <consortium name="Pathogen Informatics"/>
            <person name="Doyle S."/>
        </authorList>
    </citation>
    <scope>NUCLEOTIDE SEQUENCE [LARGE SCALE GENOMIC DNA]</scope>
    <source>
        <strain evidence="5 6">NCTC10860</strain>
    </source>
</reference>
<keyword evidence="5" id="KW-0449">Lipoprotein</keyword>
<dbReference type="Proteomes" id="UP001161697">
    <property type="component" value="Unassembled WGS sequence"/>
</dbReference>
<dbReference type="EMBL" id="JAOCJE010000001">
    <property type="protein sequence ID" value="MDH1338241.1"/>
    <property type="molecule type" value="Genomic_DNA"/>
</dbReference>
<dbReference type="GeneID" id="300418100"/>
<dbReference type="EMBL" id="UGUW01000004">
    <property type="protein sequence ID" value="SUD59027.1"/>
    <property type="molecule type" value="Genomic_DNA"/>
</dbReference>
<feature type="chain" id="PRO_5043117434" evidence="2">
    <location>
        <begin position="23"/>
        <end position="100"/>
    </location>
</feature>
<dbReference type="Proteomes" id="UP000254084">
    <property type="component" value="Unassembled WGS sequence"/>
</dbReference>
<accession>A0A061CQR5</accession>
<feature type="signal peptide" evidence="2">
    <location>
        <begin position="1"/>
        <end position="22"/>
    </location>
</feature>
<evidence type="ECO:0000313" key="4">
    <source>
        <dbReference type="EMBL" id="RRW32756.1"/>
    </source>
</evidence>
<reference evidence="3" key="3">
    <citation type="submission" date="2022-09" db="EMBL/GenBank/DDBJ databases">
        <title>Intensive care unit water sources are persistently colonized with multi-drug resistant bacteria and are the site of extensive horizontal gene transfer of antibiotic resistance genes.</title>
        <authorList>
            <person name="Diorio-Toth L."/>
        </authorList>
    </citation>
    <scope>NUCLEOTIDE SEQUENCE</scope>
    <source>
        <strain evidence="3">GD03704</strain>
    </source>
</reference>
<evidence type="ECO:0000313" key="5">
    <source>
        <dbReference type="EMBL" id="SUD59027.1"/>
    </source>
</evidence>
<protein>
    <submittedName>
        <fullName evidence="5">Lipoprotein</fullName>
    </submittedName>
</protein>
<sequence>MQNPWKHRLTPAALGLALIALAGCDAAEQSAQKLAEEAKKEVQALISDSVGEVVDEVNRQVDSLQESTNRALGKDDKEEQQGTEAPQVEPEKPLEQGVET</sequence>
<dbReference type="PROSITE" id="PS51257">
    <property type="entry name" value="PROKAR_LIPOPROTEIN"/>
    <property type="match status" value="1"/>
</dbReference>
<accession>A0A3R9CN84</accession>
<reference evidence="4 7" key="2">
    <citation type="submission" date="2018-10" db="EMBL/GenBank/DDBJ databases">
        <title>Transmission dynamics of multidrug resistant bacteria on intensive care unit surfaces.</title>
        <authorList>
            <person name="D'Souza A.W."/>
            <person name="Potter R.F."/>
            <person name="Wallace M."/>
            <person name="Shupe A."/>
            <person name="Patel S."/>
            <person name="Sun S."/>
            <person name="Gul D."/>
            <person name="Kwon J.H."/>
            <person name="Andleeb S."/>
            <person name="Burnham C.-A.D."/>
            <person name="Dantas G."/>
        </authorList>
    </citation>
    <scope>NUCLEOTIDE SEQUENCE [LARGE SCALE GENOMIC DNA]</scope>
    <source>
        <strain evidence="4 7">PO_271</strain>
    </source>
</reference>
<dbReference type="AlphaFoldDB" id="A0A061CQR5"/>
<evidence type="ECO:0000256" key="2">
    <source>
        <dbReference type="SAM" id="SignalP"/>
    </source>
</evidence>
<organism evidence="4 7">
    <name type="scientific">Ectopseudomonas oleovorans</name>
    <name type="common">Pseudomonas oleovorans</name>
    <dbReference type="NCBI Taxonomy" id="301"/>
    <lineage>
        <taxon>Bacteria</taxon>
        <taxon>Pseudomonadati</taxon>
        <taxon>Pseudomonadota</taxon>
        <taxon>Gammaproteobacteria</taxon>
        <taxon>Pseudomonadales</taxon>
        <taxon>Pseudomonadaceae</taxon>
        <taxon>Ectopseudomonas</taxon>
    </lineage>
</organism>
<proteinExistence type="predicted"/>
<dbReference type="RefSeq" id="WP_004424232.1">
    <property type="nucleotide sequence ID" value="NZ_CAURUH010000140.1"/>
</dbReference>
<evidence type="ECO:0000313" key="7">
    <source>
        <dbReference type="Proteomes" id="UP000272833"/>
    </source>
</evidence>
<dbReference type="Proteomes" id="UP000272833">
    <property type="component" value="Unassembled WGS sequence"/>
</dbReference>
<keyword evidence="2" id="KW-0732">Signal</keyword>
<feature type="region of interest" description="Disordered" evidence="1">
    <location>
        <begin position="62"/>
        <end position="100"/>
    </location>
</feature>
<gene>
    <name evidence="4" type="ORF">EGJ44_16475</name>
    <name evidence="3" type="ORF">N5J11_02970</name>
    <name evidence="5" type="ORF">NCTC10860_01295</name>
</gene>
<name>A0A061CQR5_ECTOL</name>
<evidence type="ECO:0000313" key="3">
    <source>
        <dbReference type="EMBL" id="MDH1338241.1"/>
    </source>
</evidence>